<dbReference type="OrthoDB" id="2446083at2759"/>
<dbReference type="EMBL" id="CAJVQA010016524">
    <property type="protein sequence ID" value="CAG8743598.1"/>
    <property type="molecule type" value="Genomic_DNA"/>
</dbReference>
<dbReference type="AlphaFoldDB" id="A0A9N9NL46"/>
<keyword evidence="3" id="KW-1185">Reference proteome</keyword>
<gene>
    <name evidence="2" type="ORF">CPELLU_LOCUS14232</name>
</gene>
<evidence type="ECO:0000313" key="2">
    <source>
        <dbReference type="EMBL" id="CAG8743598.1"/>
    </source>
</evidence>
<evidence type="ECO:0000313" key="3">
    <source>
        <dbReference type="Proteomes" id="UP000789759"/>
    </source>
</evidence>
<organism evidence="2 3">
    <name type="scientific">Cetraspora pellucida</name>
    <dbReference type="NCBI Taxonomy" id="1433469"/>
    <lineage>
        <taxon>Eukaryota</taxon>
        <taxon>Fungi</taxon>
        <taxon>Fungi incertae sedis</taxon>
        <taxon>Mucoromycota</taxon>
        <taxon>Glomeromycotina</taxon>
        <taxon>Glomeromycetes</taxon>
        <taxon>Diversisporales</taxon>
        <taxon>Gigasporaceae</taxon>
        <taxon>Cetraspora</taxon>
    </lineage>
</organism>
<accession>A0A9N9NL46</accession>
<feature type="domain" description="SAP" evidence="1">
    <location>
        <begin position="3"/>
        <end position="37"/>
    </location>
</feature>
<comment type="caution">
    <text evidence="2">The sequence shown here is derived from an EMBL/GenBank/DDBJ whole genome shotgun (WGS) entry which is preliminary data.</text>
</comment>
<reference evidence="2" key="1">
    <citation type="submission" date="2021-06" db="EMBL/GenBank/DDBJ databases">
        <authorList>
            <person name="Kallberg Y."/>
            <person name="Tangrot J."/>
            <person name="Rosling A."/>
        </authorList>
    </citation>
    <scope>NUCLEOTIDE SEQUENCE</scope>
    <source>
        <strain evidence="2">FL966</strain>
    </source>
</reference>
<dbReference type="PROSITE" id="PS50800">
    <property type="entry name" value="SAP"/>
    <property type="match status" value="1"/>
</dbReference>
<dbReference type="Proteomes" id="UP000789759">
    <property type="component" value="Unassembled WGS sequence"/>
</dbReference>
<dbReference type="InterPro" id="IPR003034">
    <property type="entry name" value="SAP_dom"/>
</dbReference>
<proteinExistence type="predicted"/>
<sequence>MTESNLSKSDLLEICSSLGLSTEGNKMDLIQKLKEYSGVTTRGKGKEKETLTSTSNLGQEIADNVSIISDHTETSAVLDVNPEGRAQTLRDLLQNEKRTTWGIPLDNLPRNVEELPDCQPQVDREMKKWKQSCGKKNNGVWRKKTLAKRINARSMEVLQCQQYTSPRVFVGPFKVEPRGQVDKNIR</sequence>
<dbReference type="SUPFAM" id="SSF68906">
    <property type="entry name" value="SAP domain"/>
    <property type="match status" value="1"/>
</dbReference>
<dbReference type="InterPro" id="IPR036361">
    <property type="entry name" value="SAP_dom_sf"/>
</dbReference>
<evidence type="ECO:0000259" key="1">
    <source>
        <dbReference type="PROSITE" id="PS50800"/>
    </source>
</evidence>
<dbReference type="Pfam" id="PF02037">
    <property type="entry name" value="SAP"/>
    <property type="match status" value="1"/>
</dbReference>
<name>A0A9N9NL46_9GLOM</name>
<protein>
    <submittedName>
        <fullName evidence="2">5758_t:CDS:1</fullName>
    </submittedName>
</protein>
<dbReference type="SMART" id="SM00513">
    <property type="entry name" value="SAP"/>
    <property type="match status" value="1"/>
</dbReference>